<keyword evidence="4" id="KW-1185">Reference proteome</keyword>
<feature type="region of interest" description="Disordered" evidence="1">
    <location>
        <begin position="725"/>
        <end position="748"/>
    </location>
</feature>
<dbReference type="EMBL" id="BSPV01000008">
    <property type="protein sequence ID" value="GLT15435.1"/>
    <property type="molecule type" value="Genomic_DNA"/>
</dbReference>
<comment type="caution">
    <text evidence="3">The sequence shown here is derived from an EMBL/GenBank/DDBJ whole genome shotgun (WGS) entry which is preliminary data.</text>
</comment>
<evidence type="ECO:0000259" key="2">
    <source>
        <dbReference type="PROSITE" id="PS51782"/>
    </source>
</evidence>
<dbReference type="RefSeq" id="WP_089123781.1">
    <property type="nucleotide sequence ID" value="NZ_BSPV01000008.1"/>
</dbReference>
<sequence>MGMLGVNPHCVECANTDHWIELIVVDERNQYFDNVKGTLIDAKGRRYTITLNNQPIRLDGITAGRIQIELDPTLWLKQAQQRRPFVMDPNVNQIHNVKVGDTLTSIAGQHGMTLNAILELNPQYQDDPDLIVVGDTVKLNEQYQGDPVDEWLAQNSIGYHEATRQRVNMTAGDLLSTADAEALPERHQTKQALSLNDPSFSGHLLADKCYVVCVQGFNYITLRFGLFFDGTANNTYSAQWGKQQLEGYYNQWQSLCSLEGNLPVKDWQARSYAYPNQDDFYWFWEDDEKVESSAANELTNIQKLYERYLNNEFNQEQTVFYHSEYITGIGTGNSTEIAKADESVLGGQALGLGDYGVEAKVSIAIEQVNQALEQQIKPELPSIKIDGINKIELDVFGFSRGAAAARHFINVLLDGEQGEFVPKFVEVCQQNKLALQAGFDWNENEHCEVTFAGLFDTVAAIADFSSLDFTPHNQDNGNVRLWLDPQRVRHAVHLTASPKTEYRYNFSSNKLNSADNFHEIMVYGAHSDVGGGYYSQYAFDQNEYLLPLIERKRIKRISRDFSLFQFDSVKQQLEKTLQQELAKEVAQGWNADDYKIEIKQSISPKGDRQQAIGELILQRLVQGDLSRLYLRVMYGLAESMQVPFNEYPEGSSVSVWSDSKQYKYKVPELISCVNNSPAMTFGKLCDVILQMSKQGNIAELTTYLSSNEFLDAFMRYNLIHHSSDDGIANHPNTNSQGAFDREQYDPTV</sequence>
<dbReference type="Gene3D" id="3.10.350.10">
    <property type="entry name" value="LysM domain"/>
    <property type="match status" value="1"/>
</dbReference>
<dbReference type="SMART" id="SM00257">
    <property type="entry name" value="LysM"/>
    <property type="match status" value="1"/>
</dbReference>
<dbReference type="InterPro" id="IPR018712">
    <property type="entry name" value="Tle1-like_cat"/>
</dbReference>
<feature type="domain" description="LysM" evidence="2">
    <location>
        <begin position="93"/>
        <end position="139"/>
    </location>
</feature>
<dbReference type="PANTHER" id="PTHR33840">
    <property type="match status" value="1"/>
</dbReference>
<dbReference type="PROSITE" id="PS51782">
    <property type="entry name" value="LYSM"/>
    <property type="match status" value="1"/>
</dbReference>
<proteinExistence type="predicted"/>
<name>A0ABQ6ES35_9VIBR</name>
<dbReference type="CDD" id="cd00118">
    <property type="entry name" value="LysM"/>
    <property type="match status" value="1"/>
</dbReference>
<dbReference type="Pfam" id="PF01476">
    <property type="entry name" value="LysM"/>
    <property type="match status" value="1"/>
</dbReference>
<dbReference type="InterPro" id="IPR036779">
    <property type="entry name" value="LysM_dom_sf"/>
</dbReference>
<organism evidence="3 4">
    <name type="scientific">Vibrio algivorus</name>
    <dbReference type="NCBI Taxonomy" id="1667024"/>
    <lineage>
        <taxon>Bacteria</taxon>
        <taxon>Pseudomonadati</taxon>
        <taxon>Pseudomonadota</taxon>
        <taxon>Gammaproteobacteria</taxon>
        <taxon>Vibrionales</taxon>
        <taxon>Vibrionaceae</taxon>
        <taxon>Vibrio</taxon>
    </lineage>
</organism>
<gene>
    <name evidence="3" type="ORF">GCM10007931_24100</name>
</gene>
<dbReference type="Proteomes" id="UP001157156">
    <property type="component" value="Unassembled WGS sequence"/>
</dbReference>
<dbReference type="SUPFAM" id="SSF54106">
    <property type="entry name" value="LysM domain"/>
    <property type="match status" value="1"/>
</dbReference>
<dbReference type="InterPro" id="IPR018392">
    <property type="entry name" value="LysM"/>
</dbReference>
<protein>
    <recommendedName>
        <fullName evidence="2">LysM domain-containing protein</fullName>
    </recommendedName>
</protein>
<feature type="compositionally biased region" description="Basic and acidic residues" evidence="1">
    <location>
        <begin position="739"/>
        <end position="748"/>
    </location>
</feature>
<accession>A0ABQ6ES35</accession>
<evidence type="ECO:0000256" key="1">
    <source>
        <dbReference type="SAM" id="MobiDB-lite"/>
    </source>
</evidence>
<evidence type="ECO:0000313" key="3">
    <source>
        <dbReference type="EMBL" id="GLT15435.1"/>
    </source>
</evidence>
<reference evidence="4" key="1">
    <citation type="journal article" date="2019" name="Int. J. Syst. Evol. Microbiol.">
        <title>The Global Catalogue of Microorganisms (GCM) 10K type strain sequencing project: providing services to taxonomists for standard genome sequencing and annotation.</title>
        <authorList>
            <consortium name="The Broad Institute Genomics Platform"/>
            <consortium name="The Broad Institute Genome Sequencing Center for Infectious Disease"/>
            <person name="Wu L."/>
            <person name="Ma J."/>
        </authorList>
    </citation>
    <scope>NUCLEOTIDE SEQUENCE [LARGE SCALE GENOMIC DNA]</scope>
    <source>
        <strain evidence="4">NBRC 111146</strain>
    </source>
</reference>
<dbReference type="Pfam" id="PF09994">
    <property type="entry name" value="T6SS_Tle1-like_cat"/>
    <property type="match status" value="1"/>
</dbReference>
<dbReference type="PANTHER" id="PTHR33840:SF1">
    <property type="entry name" value="TLE1 PHOSPHOLIPASE DOMAIN-CONTAINING PROTEIN"/>
    <property type="match status" value="1"/>
</dbReference>
<evidence type="ECO:0000313" key="4">
    <source>
        <dbReference type="Proteomes" id="UP001157156"/>
    </source>
</evidence>